<dbReference type="NCBIfam" id="NF008009">
    <property type="entry name" value="PRK10738.1"/>
    <property type="match status" value="1"/>
</dbReference>
<dbReference type="InterPro" id="IPR015946">
    <property type="entry name" value="KH_dom-like_a/b"/>
</dbReference>
<dbReference type="InterPro" id="IPR003718">
    <property type="entry name" value="OsmC/Ohr_fam"/>
</dbReference>
<dbReference type="Pfam" id="PF02566">
    <property type="entry name" value="OsmC"/>
    <property type="match status" value="1"/>
</dbReference>
<dbReference type="Gene3D" id="3.30.300.20">
    <property type="match status" value="1"/>
</dbReference>
<dbReference type="InterPro" id="IPR036102">
    <property type="entry name" value="OsmC/Ohrsf"/>
</dbReference>
<evidence type="ECO:0000313" key="1">
    <source>
        <dbReference type="EMBL" id="HEC06963.1"/>
    </source>
</evidence>
<dbReference type="AlphaFoldDB" id="A0A831W8K3"/>
<dbReference type="Gene3D" id="2.20.25.10">
    <property type="match status" value="1"/>
</dbReference>
<proteinExistence type="predicted"/>
<sequence>MKARVKWVEGALMLGESGSGHVVVMDGPEEHGGRNLGVRPMEMLLLGMGGCTEFDVLHILKKSRQDVRFCEVDMEAERAATEPKVYTRIHVHFRVGGKGLTEKAVERAVKLSAEKYCSASIMLGETAKITHDFELVDVDE</sequence>
<organism evidence="1">
    <name type="scientific">Thiolapillus brandeum</name>
    <dbReference type="NCBI Taxonomy" id="1076588"/>
    <lineage>
        <taxon>Bacteria</taxon>
        <taxon>Pseudomonadati</taxon>
        <taxon>Pseudomonadota</taxon>
        <taxon>Gammaproteobacteria</taxon>
        <taxon>Chromatiales</taxon>
        <taxon>Sedimenticolaceae</taxon>
        <taxon>Thiolapillus</taxon>
    </lineage>
</organism>
<reference evidence="1" key="1">
    <citation type="journal article" date="2020" name="mSystems">
        <title>Genome- and Community-Level Interaction Insights into Carbon Utilization and Element Cycling Functions of Hydrothermarchaeota in Hydrothermal Sediment.</title>
        <authorList>
            <person name="Zhou Z."/>
            <person name="Liu Y."/>
            <person name="Xu W."/>
            <person name="Pan J."/>
            <person name="Luo Z.H."/>
            <person name="Li M."/>
        </authorList>
    </citation>
    <scope>NUCLEOTIDE SEQUENCE [LARGE SCALE GENOMIC DNA]</scope>
    <source>
        <strain evidence="1">HyVt-458</strain>
    </source>
</reference>
<dbReference type="PANTHER" id="PTHR34352:SF1">
    <property type="entry name" value="PROTEIN YHFA"/>
    <property type="match status" value="1"/>
</dbReference>
<name>A0A831W8K3_9GAMM</name>
<accession>A0A831W8K3</accession>
<comment type="caution">
    <text evidence="1">The sequence shown here is derived from an EMBL/GenBank/DDBJ whole genome shotgun (WGS) entry which is preliminary data.</text>
</comment>
<dbReference type="EMBL" id="DRLF01000309">
    <property type="protein sequence ID" value="HEC06963.1"/>
    <property type="molecule type" value="Genomic_DNA"/>
</dbReference>
<gene>
    <name evidence="1" type="ORF">ENJ12_08935</name>
</gene>
<dbReference type="PANTHER" id="PTHR34352">
    <property type="entry name" value="PROTEIN YHFA"/>
    <property type="match status" value="1"/>
</dbReference>
<dbReference type="Proteomes" id="UP000886339">
    <property type="component" value="Unassembled WGS sequence"/>
</dbReference>
<protein>
    <submittedName>
        <fullName evidence="1">OsmC family protein</fullName>
    </submittedName>
</protein>
<dbReference type="SUPFAM" id="SSF82784">
    <property type="entry name" value="OsmC-like"/>
    <property type="match status" value="1"/>
</dbReference>